<dbReference type="InterPro" id="IPR000917">
    <property type="entry name" value="Sulfatase_N"/>
</dbReference>
<dbReference type="AlphaFoldDB" id="A0A1G9N1K1"/>
<dbReference type="Gene3D" id="3.30.1120.10">
    <property type="match status" value="1"/>
</dbReference>
<evidence type="ECO:0000256" key="3">
    <source>
        <dbReference type="ARBA" id="ARBA00022801"/>
    </source>
</evidence>
<dbReference type="OrthoDB" id="9777306at2"/>
<accession>A0A1G9N1K1</accession>
<dbReference type="PANTHER" id="PTHR42693:SF53">
    <property type="entry name" value="ENDO-4-O-SULFATASE"/>
    <property type="match status" value="1"/>
</dbReference>
<dbReference type="CDD" id="cd16034">
    <property type="entry name" value="sulfatase_like"/>
    <property type="match status" value="1"/>
</dbReference>
<dbReference type="Proteomes" id="UP000199475">
    <property type="component" value="Unassembled WGS sequence"/>
</dbReference>
<dbReference type="InterPro" id="IPR017850">
    <property type="entry name" value="Alkaline_phosphatase_core_sf"/>
</dbReference>
<dbReference type="GO" id="GO:0046872">
    <property type="term" value="F:metal ion binding"/>
    <property type="evidence" value="ECO:0007669"/>
    <property type="project" value="UniProtKB-KW"/>
</dbReference>
<keyword evidence="2" id="KW-0479">Metal-binding</keyword>
<gene>
    <name evidence="6" type="ORF">SAMN04488242_2881</name>
</gene>
<evidence type="ECO:0000256" key="2">
    <source>
        <dbReference type="ARBA" id="ARBA00022723"/>
    </source>
</evidence>
<comment type="similarity">
    <text evidence="1">Belongs to the sulfatase family.</text>
</comment>
<name>A0A1G9N1K1_9ACTN</name>
<dbReference type="InterPro" id="IPR050738">
    <property type="entry name" value="Sulfatase"/>
</dbReference>
<sequence>MNRNLLFVLSDQFRAMALEDDPVATPVLDRFAEESIVLSQAVSSYPVCSPHRAMLLTGVHPSRNGVFMNLNTANVEHGVRLRDDVPSWARALADSGYDTAWIGKWHLQEPLLPDDEIHGEGRREDGKVWDAWSPPHRRFGFKEWYSHGCCDSHLHPHYWPTEAPRERPDRVHRWSAEHETDVAINFLSRPRANPFALAVSWNPPHQPFDELPPDANRAYAALSPEELLVRPNVAWGTPAADEAAAIAPDYFAAVEAIDAQFGRLLETLDRQGLAEDTIVVFTSDHGMQLGSHGLVYKNVPFEESMRLPCVIRVPGVGGRRTSAMLSSVDIAPTLLGLLGVDVPSGMQGRDLSSVLLGLAEVDRDESALYYCWSPGRDGADMRGVRTHGWKYVVGREPDGRMWQYAIDLQEDPYELHRIEDPRVIAPLASRLVTELAAAGDEWEGMDWVWDQANRG</sequence>
<evidence type="ECO:0000259" key="5">
    <source>
        <dbReference type="Pfam" id="PF00884"/>
    </source>
</evidence>
<evidence type="ECO:0000256" key="4">
    <source>
        <dbReference type="ARBA" id="ARBA00022837"/>
    </source>
</evidence>
<keyword evidence="3" id="KW-0378">Hydrolase</keyword>
<dbReference type="Pfam" id="PF00884">
    <property type="entry name" value="Sulfatase"/>
    <property type="match status" value="1"/>
</dbReference>
<feature type="domain" description="Sulfatase N-terminal" evidence="5">
    <location>
        <begin position="3"/>
        <end position="340"/>
    </location>
</feature>
<dbReference type="EMBL" id="FNGP01000006">
    <property type="protein sequence ID" value="SDL80273.1"/>
    <property type="molecule type" value="Genomic_DNA"/>
</dbReference>
<dbReference type="SUPFAM" id="SSF53649">
    <property type="entry name" value="Alkaline phosphatase-like"/>
    <property type="match status" value="1"/>
</dbReference>
<dbReference type="InterPro" id="IPR024607">
    <property type="entry name" value="Sulfatase_CS"/>
</dbReference>
<dbReference type="Gene3D" id="3.40.720.10">
    <property type="entry name" value="Alkaline Phosphatase, subunit A"/>
    <property type="match status" value="1"/>
</dbReference>
<keyword evidence="7" id="KW-1185">Reference proteome</keyword>
<protein>
    <submittedName>
        <fullName evidence="6">Arylsulfatase A</fullName>
    </submittedName>
</protein>
<dbReference type="PANTHER" id="PTHR42693">
    <property type="entry name" value="ARYLSULFATASE FAMILY MEMBER"/>
    <property type="match status" value="1"/>
</dbReference>
<dbReference type="GO" id="GO:0004065">
    <property type="term" value="F:arylsulfatase activity"/>
    <property type="evidence" value="ECO:0007669"/>
    <property type="project" value="TreeGrafter"/>
</dbReference>
<evidence type="ECO:0000313" key="7">
    <source>
        <dbReference type="Proteomes" id="UP000199475"/>
    </source>
</evidence>
<evidence type="ECO:0000313" key="6">
    <source>
        <dbReference type="EMBL" id="SDL80273.1"/>
    </source>
</evidence>
<dbReference type="RefSeq" id="WP_093253645.1">
    <property type="nucleotide sequence ID" value="NZ_FNGP01000006.1"/>
</dbReference>
<dbReference type="PROSITE" id="PS00149">
    <property type="entry name" value="SULFATASE_2"/>
    <property type="match status" value="1"/>
</dbReference>
<proteinExistence type="inferred from homology"/>
<evidence type="ECO:0000256" key="1">
    <source>
        <dbReference type="ARBA" id="ARBA00008779"/>
    </source>
</evidence>
<organism evidence="6 7">
    <name type="scientific">Tessaracoccus oleiagri</name>
    <dbReference type="NCBI Taxonomy" id="686624"/>
    <lineage>
        <taxon>Bacteria</taxon>
        <taxon>Bacillati</taxon>
        <taxon>Actinomycetota</taxon>
        <taxon>Actinomycetes</taxon>
        <taxon>Propionibacteriales</taxon>
        <taxon>Propionibacteriaceae</taxon>
        <taxon>Tessaracoccus</taxon>
    </lineage>
</organism>
<reference evidence="6 7" key="1">
    <citation type="submission" date="2016-10" db="EMBL/GenBank/DDBJ databases">
        <authorList>
            <person name="de Groot N.N."/>
        </authorList>
    </citation>
    <scope>NUCLEOTIDE SEQUENCE [LARGE SCALE GENOMIC DNA]</scope>
    <source>
        <strain evidence="6 7">CGMCC 1.9159</strain>
    </source>
</reference>
<keyword evidence="4" id="KW-0106">Calcium</keyword>
<dbReference type="STRING" id="686624.SAMN04488242_2881"/>